<feature type="chain" id="PRO_5029762012" description="Exostosin GT47 domain-containing protein" evidence="2">
    <location>
        <begin position="19"/>
        <end position="530"/>
    </location>
</feature>
<dbReference type="AlphaFoldDB" id="A0A7J6N3K0"/>
<sequence length="530" mass="60645">MLNLACLLIPLLSQIVSAFDGQSDPASEEMVARIWDDPDCLRDRALDWALLHDALRNTSNQRLKIDGIIEHYGRGLSWDDILEDCLFGGVALLYWRTRQLLESGHFDDEAVLHFSLLDSYTSSFHPAIMARGNWGINDSDIAHVRRSLADRNTPDGPHRLPCGKVYVYTEDDAPSLRQLTQGASFCGKGQWGSEVHIHYWFLAAPHRTLDPAEADYFFVPGYGICMFEGGFLQLSKINDIYRTLTEELPFWQPGGRRHVFTFASGMGVDVFREWEVYIPNATILTPETGLFNDNWWRRKPSFVPWRDVAIPGHLHRSEILHFLQASMPLDDRWYLAVFFGRVDPSRAQHLSSKEGLHDAPRQALFEMLRQTEPIKDVLFGSNLTVDEMRTVMGNAKFCLVPRGKSAWSLRLYEALWAGCVPVILSDRWSLPFPQYLPEQHYALRFPMRMAASPFLIDELRAVTKEKVQRLLAGGRKARCLFSYGVSHHWGPLSFLQERHVHLDGDVCPPDYKDAFDGICMSLENMFSPDR</sequence>
<dbReference type="Proteomes" id="UP000591131">
    <property type="component" value="Unassembled WGS sequence"/>
</dbReference>
<dbReference type="EMBL" id="JAAPAO010000001">
    <property type="protein sequence ID" value="KAF4678306.1"/>
    <property type="molecule type" value="Genomic_DNA"/>
</dbReference>
<proteinExistence type="inferred from homology"/>
<protein>
    <recommendedName>
        <fullName evidence="3">Exostosin GT47 domain-containing protein</fullName>
    </recommendedName>
</protein>
<evidence type="ECO:0000259" key="3">
    <source>
        <dbReference type="Pfam" id="PF03016"/>
    </source>
</evidence>
<accession>A0A7J6N3K0</accession>
<comment type="similarity">
    <text evidence="1">Belongs to the glycosyltransferase 47 family.</text>
</comment>
<reference evidence="4 5" key="1">
    <citation type="submission" date="2020-04" db="EMBL/GenBank/DDBJ databases">
        <title>Perkinsus chesapeaki whole genome sequence.</title>
        <authorList>
            <person name="Bogema D.R."/>
        </authorList>
    </citation>
    <scope>NUCLEOTIDE SEQUENCE [LARGE SCALE GENOMIC DNA]</scope>
    <source>
        <strain evidence="4">ATCC PRA-425</strain>
    </source>
</reference>
<evidence type="ECO:0000256" key="2">
    <source>
        <dbReference type="SAM" id="SignalP"/>
    </source>
</evidence>
<dbReference type="InterPro" id="IPR004263">
    <property type="entry name" value="Exostosin"/>
</dbReference>
<evidence type="ECO:0000313" key="4">
    <source>
        <dbReference type="EMBL" id="KAF4678306.1"/>
    </source>
</evidence>
<dbReference type="GO" id="GO:0016757">
    <property type="term" value="F:glycosyltransferase activity"/>
    <property type="evidence" value="ECO:0007669"/>
    <property type="project" value="InterPro"/>
</dbReference>
<dbReference type="InterPro" id="IPR040911">
    <property type="entry name" value="Exostosin_GT47"/>
</dbReference>
<dbReference type="PANTHER" id="PTHR11062">
    <property type="entry name" value="EXOSTOSIN HEPARAN SULFATE GLYCOSYLTRANSFERASE -RELATED"/>
    <property type="match status" value="1"/>
</dbReference>
<keyword evidence="2" id="KW-0732">Signal</keyword>
<evidence type="ECO:0000313" key="5">
    <source>
        <dbReference type="Proteomes" id="UP000591131"/>
    </source>
</evidence>
<dbReference type="PANTHER" id="PTHR11062:SF281">
    <property type="entry name" value="EXOSTOSIN-LIKE 2"/>
    <property type="match status" value="1"/>
</dbReference>
<name>A0A7J6N3K0_PERCH</name>
<evidence type="ECO:0000256" key="1">
    <source>
        <dbReference type="ARBA" id="ARBA00010271"/>
    </source>
</evidence>
<comment type="caution">
    <text evidence="4">The sequence shown here is derived from an EMBL/GenBank/DDBJ whole genome shotgun (WGS) entry which is preliminary data.</text>
</comment>
<gene>
    <name evidence="4" type="ORF">FOL47_000035</name>
</gene>
<dbReference type="OrthoDB" id="1924787at2759"/>
<feature type="domain" description="Exostosin GT47" evidence="3">
    <location>
        <begin position="164"/>
        <end position="449"/>
    </location>
</feature>
<keyword evidence="5" id="KW-1185">Reference proteome</keyword>
<organism evidence="4 5">
    <name type="scientific">Perkinsus chesapeaki</name>
    <name type="common">Clam parasite</name>
    <name type="synonym">Perkinsus andrewsi</name>
    <dbReference type="NCBI Taxonomy" id="330153"/>
    <lineage>
        <taxon>Eukaryota</taxon>
        <taxon>Sar</taxon>
        <taxon>Alveolata</taxon>
        <taxon>Perkinsozoa</taxon>
        <taxon>Perkinsea</taxon>
        <taxon>Perkinsida</taxon>
        <taxon>Perkinsidae</taxon>
        <taxon>Perkinsus</taxon>
    </lineage>
</organism>
<feature type="signal peptide" evidence="2">
    <location>
        <begin position="1"/>
        <end position="18"/>
    </location>
</feature>
<dbReference type="Pfam" id="PF03016">
    <property type="entry name" value="Exostosin_GT47"/>
    <property type="match status" value="1"/>
</dbReference>